<sequence length="78" mass="8930">MNKFAIHKTSGVLLMWFSTLLLFNQTSLVQTGDKDIQSGTLLAKKQQQLLTTTTKKFKLACQSNINTFDLIRFKSNQY</sequence>
<feature type="chain" id="PRO_5045475104" evidence="1">
    <location>
        <begin position="32"/>
        <end position="78"/>
    </location>
</feature>
<gene>
    <name evidence="2" type="ORF">DERP_005792</name>
</gene>
<accession>A0ABQ8J9M0</accession>
<protein>
    <submittedName>
        <fullName evidence="2">Uncharacterized protein</fullName>
    </submittedName>
</protein>
<keyword evidence="1" id="KW-0732">Signal</keyword>
<evidence type="ECO:0000313" key="2">
    <source>
        <dbReference type="EMBL" id="KAH9419285.1"/>
    </source>
</evidence>
<dbReference type="Proteomes" id="UP000887458">
    <property type="component" value="Unassembled WGS sequence"/>
</dbReference>
<organism evidence="2 3">
    <name type="scientific">Dermatophagoides pteronyssinus</name>
    <name type="common">European house dust mite</name>
    <dbReference type="NCBI Taxonomy" id="6956"/>
    <lineage>
        <taxon>Eukaryota</taxon>
        <taxon>Metazoa</taxon>
        <taxon>Ecdysozoa</taxon>
        <taxon>Arthropoda</taxon>
        <taxon>Chelicerata</taxon>
        <taxon>Arachnida</taxon>
        <taxon>Acari</taxon>
        <taxon>Acariformes</taxon>
        <taxon>Sarcoptiformes</taxon>
        <taxon>Astigmata</taxon>
        <taxon>Psoroptidia</taxon>
        <taxon>Analgoidea</taxon>
        <taxon>Pyroglyphidae</taxon>
        <taxon>Dermatophagoidinae</taxon>
        <taxon>Dermatophagoides</taxon>
    </lineage>
</organism>
<evidence type="ECO:0000313" key="3">
    <source>
        <dbReference type="Proteomes" id="UP000887458"/>
    </source>
</evidence>
<name>A0ABQ8J9M0_DERPT</name>
<keyword evidence="3" id="KW-1185">Reference proteome</keyword>
<comment type="caution">
    <text evidence="2">The sequence shown here is derived from an EMBL/GenBank/DDBJ whole genome shotgun (WGS) entry which is preliminary data.</text>
</comment>
<reference evidence="2 3" key="2">
    <citation type="journal article" date="2022" name="Mol. Biol. Evol.">
        <title>Comparative Genomics Reveals Insights into the Divergent Evolution of Astigmatic Mites and Household Pest Adaptations.</title>
        <authorList>
            <person name="Xiong Q."/>
            <person name="Wan A.T."/>
            <person name="Liu X."/>
            <person name="Fung C.S."/>
            <person name="Xiao X."/>
            <person name="Malainual N."/>
            <person name="Hou J."/>
            <person name="Wang L."/>
            <person name="Wang M."/>
            <person name="Yang K.Y."/>
            <person name="Cui Y."/>
            <person name="Leung E.L."/>
            <person name="Nong W."/>
            <person name="Shin S.K."/>
            <person name="Au S.W."/>
            <person name="Jeong K.Y."/>
            <person name="Chew F.T."/>
            <person name="Hui J.H."/>
            <person name="Leung T.F."/>
            <person name="Tungtrongchitr A."/>
            <person name="Zhong N."/>
            <person name="Liu Z."/>
            <person name="Tsui S.K."/>
        </authorList>
    </citation>
    <scope>NUCLEOTIDE SEQUENCE [LARGE SCALE GENOMIC DNA]</scope>
    <source>
        <strain evidence="2">Derp</strain>
    </source>
</reference>
<feature type="signal peptide" evidence="1">
    <location>
        <begin position="1"/>
        <end position="31"/>
    </location>
</feature>
<reference evidence="2 3" key="1">
    <citation type="journal article" date="2018" name="J. Allergy Clin. Immunol.">
        <title>High-quality assembly of Dermatophagoides pteronyssinus genome and transcriptome reveals a wide range of novel allergens.</title>
        <authorList>
            <person name="Liu X.Y."/>
            <person name="Yang K.Y."/>
            <person name="Wang M.Q."/>
            <person name="Kwok J.S."/>
            <person name="Zeng X."/>
            <person name="Yang Z."/>
            <person name="Xiao X.J."/>
            <person name="Lau C.P."/>
            <person name="Li Y."/>
            <person name="Huang Z.M."/>
            <person name="Ba J.G."/>
            <person name="Yim A.K."/>
            <person name="Ouyang C.Y."/>
            <person name="Ngai S.M."/>
            <person name="Chan T.F."/>
            <person name="Leung E.L."/>
            <person name="Liu L."/>
            <person name="Liu Z.G."/>
            <person name="Tsui S.K."/>
        </authorList>
    </citation>
    <scope>NUCLEOTIDE SEQUENCE [LARGE SCALE GENOMIC DNA]</scope>
    <source>
        <strain evidence="2">Derp</strain>
    </source>
</reference>
<dbReference type="EMBL" id="NJHN03000060">
    <property type="protein sequence ID" value="KAH9419285.1"/>
    <property type="molecule type" value="Genomic_DNA"/>
</dbReference>
<evidence type="ECO:0000256" key="1">
    <source>
        <dbReference type="SAM" id="SignalP"/>
    </source>
</evidence>
<proteinExistence type="predicted"/>